<evidence type="ECO:0000313" key="8">
    <source>
        <dbReference type="Proteomes" id="UP000693946"/>
    </source>
</evidence>
<feature type="transmembrane region" description="Helical" evidence="5">
    <location>
        <begin position="306"/>
        <end position="327"/>
    </location>
</feature>
<evidence type="ECO:0000313" key="7">
    <source>
        <dbReference type="EMBL" id="KAG7515240.1"/>
    </source>
</evidence>
<dbReference type="PROSITE" id="PS50835">
    <property type="entry name" value="IG_LIKE"/>
    <property type="match status" value="1"/>
</dbReference>
<keyword evidence="5" id="KW-0472">Membrane</keyword>
<dbReference type="AlphaFoldDB" id="A0AAV6SDX3"/>
<dbReference type="Proteomes" id="UP000693946">
    <property type="component" value="Linkage Group LG13"/>
</dbReference>
<organism evidence="7 8">
    <name type="scientific">Solea senegalensis</name>
    <name type="common">Senegalese sole</name>
    <dbReference type="NCBI Taxonomy" id="28829"/>
    <lineage>
        <taxon>Eukaryota</taxon>
        <taxon>Metazoa</taxon>
        <taxon>Chordata</taxon>
        <taxon>Craniata</taxon>
        <taxon>Vertebrata</taxon>
        <taxon>Euteleostomi</taxon>
        <taxon>Actinopterygii</taxon>
        <taxon>Neopterygii</taxon>
        <taxon>Teleostei</taxon>
        <taxon>Neoteleostei</taxon>
        <taxon>Acanthomorphata</taxon>
        <taxon>Carangaria</taxon>
        <taxon>Pleuronectiformes</taxon>
        <taxon>Pleuronectoidei</taxon>
        <taxon>Soleidae</taxon>
        <taxon>Solea</taxon>
    </lineage>
</organism>
<dbReference type="InterPro" id="IPR013106">
    <property type="entry name" value="Ig_V-set"/>
</dbReference>
<feature type="region of interest" description="Disordered" evidence="4">
    <location>
        <begin position="253"/>
        <end position="299"/>
    </location>
</feature>
<dbReference type="GO" id="GO:0002355">
    <property type="term" value="P:detection of tumor cell"/>
    <property type="evidence" value="ECO:0007669"/>
    <property type="project" value="TreeGrafter"/>
</dbReference>
<feature type="region of interest" description="Disordered" evidence="4">
    <location>
        <begin position="337"/>
        <end position="367"/>
    </location>
</feature>
<evidence type="ECO:0000256" key="2">
    <source>
        <dbReference type="ARBA" id="ARBA00022989"/>
    </source>
</evidence>
<evidence type="ECO:0000256" key="1">
    <source>
        <dbReference type="ARBA" id="ARBA00022692"/>
    </source>
</evidence>
<evidence type="ECO:0000256" key="5">
    <source>
        <dbReference type="SAM" id="Phobius"/>
    </source>
</evidence>
<keyword evidence="1 5" id="KW-0812">Transmembrane</keyword>
<feature type="region of interest" description="Disordered" evidence="4">
    <location>
        <begin position="194"/>
        <end position="213"/>
    </location>
</feature>
<feature type="domain" description="Ig-like" evidence="6">
    <location>
        <begin position="1"/>
        <end position="84"/>
    </location>
</feature>
<dbReference type="PANTHER" id="PTHR47118">
    <property type="entry name" value="CYTOTOXIC AND REGULATORY T-CELL MOLECULE"/>
    <property type="match status" value="1"/>
</dbReference>
<evidence type="ECO:0000256" key="3">
    <source>
        <dbReference type="ARBA" id="ARBA00023157"/>
    </source>
</evidence>
<dbReference type="Pfam" id="PF08205">
    <property type="entry name" value="C2-set_2"/>
    <property type="match status" value="1"/>
</dbReference>
<dbReference type="Pfam" id="PF07686">
    <property type="entry name" value="V-set"/>
    <property type="match status" value="1"/>
</dbReference>
<feature type="compositionally biased region" description="Polar residues" evidence="4">
    <location>
        <begin position="280"/>
        <end position="290"/>
    </location>
</feature>
<feature type="compositionally biased region" description="Polar residues" evidence="4">
    <location>
        <begin position="254"/>
        <end position="272"/>
    </location>
</feature>
<dbReference type="GO" id="GO:0005886">
    <property type="term" value="C:plasma membrane"/>
    <property type="evidence" value="ECO:0007669"/>
    <property type="project" value="TreeGrafter"/>
</dbReference>
<evidence type="ECO:0000256" key="4">
    <source>
        <dbReference type="SAM" id="MobiDB-lite"/>
    </source>
</evidence>
<protein>
    <submittedName>
        <fullName evidence="7">Cytotoxic and regulatory T-cell molecule isoform X1</fullName>
    </submittedName>
</protein>
<keyword evidence="8" id="KW-1185">Reference proteome</keyword>
<accession>A0AAV6SDX3</accession>
<dbReference type="GO" id="GO:0005102">
    <property type="term" value="F:signaling receptor binding"/>
    <property type="evidence" value="ECO:0007669"/>
    <property type="project" value="TreeGrafter"/>
</dbReference>
<evidence type="ECO:0000259" key="6">
    <source>
        <dbReference type="PROSITE" id="PS50835"/>
    </source>
</evidence>
<sequence length="418" mass="46643">MKGHTLHLSCPITNHKTMTEWRNPKENIMFFNGHRVLKNKRYRIDRLSMSEFSISISNVTFKDGGIYTCSHYGDNTIEKKVEVTVLGLPKISVTNHEGQLVVKCTAEGNHHPPQISWTLDHGPEFQTHAQVHVEEDKFVSTGLIHVQPARNGVTVKCLARHPALHSPPLMDFKIVRLGRQPTKLNTTTVSITHPQGSAEVPRTTNGHGSRHEDTTTVSLTITDTNEPPSAVPEALSATPSTKTITAPTRFHVTPVTSTGSHLSTTNRTSVSETTEEIVSYNGTEKNTTGSIDDPRTRRGNRGNSSLLIFLVTCLIFFLLVVVIFFAIKLRRAHNVWRKENEESDPSEDSSKSKSSNEDKNGKGQRQRGLFNITQAFTQYVTEEPVVTPNPDTMTQTHIVDMEQTLQPQISNNIKETEL</sequence>
<gene>
    <name evidence="7" type="ORF">JOB18_003147</name>
</gene>
<dbReference type="EMBL" id="JAGKHQ010000005">
    <property type="protein sequence ID" value="KAG7515240.1"/>
    <property type="molecule type" value="Genomic_DNA"/>
</dbReference>
<comment type="caution">
    <text evidence="7">The sequence shown here is derived from an EMBL/GenBank/DDBJ whole genome shotgun (WGS) entry which is preliminary data.</text>
</comment>
<proteinExistence type="predicted"/>
<dbReference type="InterPro" id="IPR053096">
    <property type="entry name" value="CRTAM"/>
</dbReference>
<keyword evidence="2 5" id="KW-1133">Transmembrane helix</keyword>
<name>A0AAV6SDX3_SOLSE</name>
<feature type="compositionally biased region" description="Basic and acidic residues" evidence="4">
    <location>
        <begin position="348"/>
        <end position="361"/>
    </location>
</feature>
<dbReference type="PANTHER" id="PTHR47118:SF1">
    <property type="entry name" value="CYTOTOXIC AND REGULATORY T-CELL MOLECULE"/>
    <property type="match status" value="1"/>
</dbReference>
<reference evidence="7 8" key="1">
    <citation type="journal article" date="2021" name="Sci. Rep.">
        <title>Chromosome anchoring in Senegalese sole (Solea senegalensis) reveals sex-associated markers and genome rearrangements in flatfish.</title>
        <authorList>
            <person name="Guerrero-Cozar I."/>
            <person name="Gomez-Garrido J."/>
            <person name="Berbel C."/>
            <person name="Martinez-Blanch J.F."/>
            <person name="Alioto T."/>
            <person name="Claros M.G."/>
            <person name="Gagnaire P.A."/>
            <person name="Manchado M."/>
        </authorList>
    </citation>
    <scope>NUCLEOTIDE SEQUENCE [LARGE SCALE GENOMIC DNA]</scope>
    <source>
        <strain evidence="7">Sse05_10M</strain>
    </source>
</reference>
<dbReference type="InterPro" id="IPR007110">
    <property type="entry name" value="Ig-like_dom"/>
</dbReference>
<keyword evidence="3" id="KW-1015">Disulfide bond</keyword>
<dbReference type="GO" id="GO:0008037">
    <property type="term" value="P:cell recognition"/>
    <property type="evidence" value="ECO:0007669"/>
    <property type="project" value="TreeGrafter"/>
</dbReference>
<dbReference type="GO" id="GO:0002860">
    <property type="term" value="P:positive regulation of natural killer cell mediated cytotoxicity directed against tumor cell target"/>
    <property type="evidence" value="ECO:0007669"/>
    <property type="project" value="TreeGrafter"/>
</dbReference>
<dbReference type="InterPro" id="IPR013162">
    <property type="entry name" value="CD80_C2-set"/>
</dbReference>